<sequence>MSMDRSKGMALVLITAGLLICLHQLGGHVHLMGLLFPAAMLGLGYVGIKNGKKIGWFIAGLGGLILTIKLSGFIAIAFAACLVMYGIHLLKKRNEF</sequence>
<feature type="transmembrane region" description="Helical" evidence="1">
    <location>
        <begin position="54"/>
        <end position="87"/>
    </location>
</feature>
<dbReference type="EMBL" id="WHOA01000201">
    <property type="protein sequence ID" value="NOU75252.1"/>
    <property type="molecule type" value="Genomic_DNA"/>
</dbReference>
<keyword evidence="1" id="KW-1133">Transmembrane helix</keyword>
<evidence type="ECO:0000256" key="1">
    <source>
        <dbReference type="SAM" id="Phobius"/>
    </source>
</evidence>
<dbReference type="RefSeq" id="WP_171646690.1">
    <property type="nucleotide sequence ID" value="NZ_WHOA01000201.1"/>
</dbReference>
<reference evidence="2 3" key="1">
    <citation type="submission" date="2019-10" db="EMBL/GenBank/DDBJ databases">
        <title>Description of Paenibacillus terrestris sp. nov.</title>
        <authorList>
            <person name="Carlier A."/>
            <person name="Qi S."/>
        </authorList>
    </citation>
    <scope>NUCLEOTIDE SEQUENCE [LARGE SCALE GENOMIC DNA]</scope>
    <source>
        <strain evidence="2 3">LMG 31458</strain>
    </source>
</reference>
<keyword evidence="1" id="KW-0472">Membrane</keyword>
<evidence type="ECO:0000313" key="2">
    <source>
        <dbReference type="EMBL" id="NOU75252.1"/>
    </source>
</evidence>
<organism evidence="2 3">
    <name type="scientific">Paenibacillus phytorum</name>
    <dbReference type="NCBI Taxonomy" id="2654977"/>
    <lineage>
        <taxon>Bacteria</taxon>
        <taxon>Bacillati</taxon>
        <taxon>Bacillota</taxon>
        <taxon>Bacilli</taxon>
        <taxon>Bacillales</taxon>
        <taxon>Paenibacillaceae</taxon>
        <taxon>Paenibacillus</taxon>
    </lineage>
</organism>
<keyword evidence="3" id="KW-1185">Reference proteome</keyword>
<dbReference type="Proteomes" id="UP000616779">
    <property type="component" value="Unassembled WGS sequence"/>
</dbReference>
<accession>A0ABX1Y300</accession>
<proteinExistence type="predicted"/>
<evidence type="ECO:0000313" key="3">
    <source>
        <dbReference type="Proteomes" id="UP000616779"/>
    </source>
</evidence>
<protein>
    <submittedName>
        <fullName evidence="2">Uncharacterized protein</fullName>
    </submittedName>
</protein>
<gene>
    <name evidence="2" type="ORF">GC098_28335</name>
</gene>
<comment type="caution">
    <text evidence="2">The sequence shown here is derived from an EMBL/GenBank/DDBJ whole genome shotgun (WGS) entry which is preliminary data.</text>
</comment>
<name>A0ABX1Y300_9BACL</name>
<keyword evidence="1" id="KW-0812">Transmembrane</keyword>